<comment type="similarity">
    <text evidence="3 9">Belongs to the cytochrome P450 family.</text>
</comment>
<comment type="pathway">
    <text evidence="2">Secondary metabolite biosynthesis.</text>
</comment>
<evidence type="ECO:0000313" key="11">
    <source>
        <dbReference type="Proteomes" id="UP001465976"/>
    </source>
</evidence>
<evidence type="ECO:0000256" key="2">
    <source>
        <dbReference type="ARBA" id="ARBA00005179"/>
    </source>
</evidence>
<organism evidence="10 11">
    <name type="scientific">Marasmius crinis-equi</name>
    <dbReference type="NCBI Taxonomy" id="585013"/>
    <lineage>
        <taxon>Eukaryota</taxon>
        <taxon>Fungi</taxon>
        <taxon>Dikarya</taxon>
        <taxon>Basidiomycota</taxon>
        <taxon>Agaricomycotina</taxon>
        <taxon>Agaricomycetes</taxon>
        <taxon>Agaricomycetidae</taxon>
        <taxon>Agaricales</taxon>
        <taxon>Marasmiineae</taxon>
        <taxon>Marasmiaceae</taxon>
        <taxon>Marasmius</taxon>
    </lineage>
</organism>
<dbReference type="Gene3D" id="1.10.630.10">
    <property type="entry name" value="Cytochrome P450"/>
    <property type="match status" value="1"/>
</dbReference>
<evidence type="ECO:0000256" key="5">
    <source>
        <dbReference type="ARBA" id="ARBA00022723"/>
    </source>
</evidence>
<dbReference type="Pfam" id="PF00067">
    <property type="entry name" value="p450"/>
    <property type="match status" value="1"/>
</dbReference>
<accession>A0ABR3FRZ1</accession>
<dbReference type="InterPro" id="IPR001128">
    <property type="entry name" value="Cyt_P450"/>
</dbReference>
<dbReference type="PANTHER" id="PTHR46300">
    <property type="entry name" value="P450, PUTATIVE (EUROFUNG)-RELATED-RELATED"/>
    <property type="match status" value="1"/>
</dbReference>
<dbReference type="PRINTS" id="PR00463">
    <property type="entry name" value="EP450I"/>
</dbReference>
<gene>
    <name evidence="10" type="ORF">V5O48_003771</name>
</gene>
<evidence type="ECO:0008006" key="12">
    <source>
        <dbReference type="Google" id="ProtNLM"/>
    </source>
</evidence>
<comment type="cofactor">
    <cofactor evidence="1">
        <name>heme</name>
        <dbReference type="ChEBI" id="CHEBI:30413"/>
    </cofactor>
</comment>
<dbReference type="InterPro" id="IPR050364">
    <property type="entry name" value="Cytochrome_P450_fung"/>
</dbReference>
<evidence type="ECO:0000256" key="9">
    <source>
        <dbReference type="RuleBase" id="RU000461"/>
    </source>
</evidence>
<dbReference type="PANTHER" id="PTHR46300:SF5">
    <property type="entry name" value="CYTOCHROME P450"/>
    <property type="match status" value="1"/>
</dbReference>
<dbReference type="PROSITE" id="PS00086">
    <property type="entry name" value="CYTOCHROME_P450"/>
    <property type="match status" value="1"/>
</dbReference>
<comment type="caution">
    <text evidence="10">The sequence shown here is derived from an EMBL/GenBank/DDBJ whole genome shotgun (WGS) entry which is preliminary data.</text>
</comment>
<dbReference type="EMBL" id="JBAHYK010000112">
    <property type="protein sequence ID" value="KAL0578234.1"/>
    <property type="molecule type" value="Genomic_DNA"/>
</dbReference>
<evidence type="ECO:0000256" key="4">
    <source>
        <dbReference type="ARBA" id="ARBA00022617"/>
    </source>
</evidence>
<keyword evidence="8 9" id="KW-0503">Monooxygenase</keyword>
<keyword evidence="6 9" id="KW-0560">Oxidoreductase</keyword>
<keyword evidence="7 9" id="KW-0408">Iron</keyword>
<evidence type="ECO:0000313" key="10">
    <source>
        <dbReference type="EMBL" id="KAL0578234.1"/>
    </source>
</evidence>
<proteinExistence type="inferred from homology"/>
<keyword evidence="4 9" id="KW-0349">Heme</keyword>
<sequence>MSVNLRTIDLVAAASFIGCLALFLRKSAQRSSLPPGPPADPLIGHLRSIPTEKMAETFHEWSKTYGDVMYVKVPGREMVILGSAEVAQALLDAKGANYSCRPKLTVFELMGWNPTLTFMQYGKRFLKHRKMLQQYFGRKESLAFNDILAEEARYLVKNLTKAHPGQHLHYAQRFTLSNIMRAAFGHRVKSDDDKFERIAHGVTYALNNCGPAGSTPVDLFPWLRHFPSWFPGAYYASVARSHFCVIRELHDVILEFVQEGMKTRSIEKCFASEKLEELGDHADPESIDDVRGAAATILAGGEDTTYASLTTFLLAMVLHPECQQRAYEEIISVVGQDRLPDLSDRASLPYIDCVLQESLRWHVVPPLGVPHRAMKDDVFNGMFIPEGAVVLANIGGMSIDERVYSNPKVFNPSRYLGAPEGREEPFFSAVWGFGRRICPGRHFADVALWNALACILATLEIVPVKDEAGNPKMPKVEFSEGLISQARPFEFEARPRSDAARALIAHIDN</sequence>
<dbReference type="InterPro" id="IPR017972">
    <property type="entry name" value="Cyt_P450_CS"/>
</dbReference>
<dbReference type="CDD" id="cd11065">
    <property type="entry name" value="CYP64-like"/>
    <property type="match status" value="1"/>
</dbReference>
<name>A0ABR3FRZ1_9AGAR</name>
<dbReference type="InterPro" id="IPR036396">
    <property type="entry name" value="Cyt_P450_sf"/>
</dbReference>
<evidence type="ECO:0000256" key="3">
    <source>
        <dbReference type="ARBA" id="ARBA00010617"/>
    </source>
</evidence>
<evidence type="ECO:0000256" key="8">
    <source>
        <dbReference type="ARBA" id="ARBA00023033"/>
    </source>
</evidence>
<dbReference type="SUPFAM" id="SSF48264">
    <property type="entry name" value="Cytochrome P450"/>
    <property type="match status" value="1"/>
</dbReference>
<dbReference type="InterPro" id="IPR002401">
    <property type="entry name" value="Cyt_P450_E_grp-I"/>
</dbReference>
<protein>
    <recommendedName>
        <fullName evidence="12">Cytochrome P450</fullName>
    </recommendedName>
</protein>
<evidence type="ECO:0000256" key="7">
    <source>
        <dbReference type="ARBA" id="ARBA00023004"/>
    </source>
</evidence>
<evidence type="ECO:0000256" key="6">
    <source>
        <dbReference type="ARBA" id="ARBA00023002"/>
    </source>
</evidence>
<evidence type="ECO:0000256" key="1">
    <source>
        <dbReference type="ARBA" id="ARBA00001971"/>
    </source>
</evidence>
<dbReference type="Proteomes" id="UP001465976">
    <property type="component" value="Unassembled WGS sequence"/>
</dbReference>
<keyword evidence="5 9" id="KW-0479">Metal-binding</keyword>
<keyword evidence="11" id="KW-1185">Reference proteome</keyword>
<reference evidence="10 11" key="1">
    <citation type="submission" date="2024-02" db="EMBL/GenBank/DDBJ databases">
        <title>A draft genome for the cacao thread blight pathogen Marasmius crinis-equi.</title>
        <authorList>
            <person name="Cohen S.P."/>
            <person name="Baruah I.K."/>
            <person name="Amoako-Attah I."/>
            <person name="Bukari Y."/>
            <person name="Meinhardt L.W."/>
            <person name="Bailey B.A."/>
        </authorList>
    </citation>
    <scope>NUCLEOTIDE SEQUENCE [LARGE SCALE GENOMIC DNA]</scope>
    <source>
        <strain evidence="10 11">GH-76</strain>
    </source>
</reference>